<dbReference type="InterPro" id="IPR003343">
    <property type="entry name" value="Big_2"/>
</dbReference>
<dbReference type="SUPFAM" id="SSF49373">
    <property type="entry name" value="Invasin/intimin cell-adhesion fragments"/>
    <property type="match status" value="1"/>
</dbReference>
<dbReference type="Proteomes" id="UP000859547">
    <property type="component" value="Unassembled WGS sequence"/>
</dbReference>
<dbReference type="Pfam" id="PF02368">
    <property type="entry name" value="Big_2"/>
    <property type="match status" value="1"/>
</dbReference>
<proteinExistence type="predicted"/>
<comment type="caution">
    <text evidence="2">The sequence shown here is derived from an EMBL/GenBank/DDBJ whole genome shotgun (WGS) entry which is preliminary data.</text>
</comment>
<protein>
    <recommendedName>
        <fullName evidence="1">BIG2 domain-containing protein</fullName>
    </recommendedName>
</protein>
<organism evidence="2">
    <name type="scientific">Clostridium perfringens</name>
    <dbReference type="NCBI Taxonomy" id="1502"/>
    <lineage>
        <taxon>Bacteria</taxon>
        <taxon>Bacillati</taxon>
        <taxon>Bacillota</taxon>
        <taxon>Clostridia</taxon>
        <taxon>Eubacteriales</taxon>
        <taxon>Clostridiaceae</taxon>
        <taxon>Clostridium</taxon>
    </lineage>
</organism>
<accession>A0A8H9UVQ4</accession>
<dbReference type="Gene3D" id="2.60.40.1080">
    <property type="match status" value="1"/>
</dbReference>
<evidence type="ECO:0000259" key="1">
    <source>
        <dbReference type="Pfam" id="PF02368"/>
    </source>
</evidence>
<name>A0A8H9UVQ4_CLOPF</name>
<evidence type="ECO:0000313" key="2">
    <source>
        <dbReference type="EMBL" id="HAT4306754.1"/>
    </source>
</evidence>
<feature type="domain" description="BIG2" evidence="1">
    <location>
        <begin position="135"/>
        <end position="180"/>
    </location>
</feature>
<sequence>MENYPNLPDLPKEGMRKYYVYAADRYNKEKYRLILADSPDEISYDPYVEYYNHGYLIYKYPSQVLLYNNTTNKWEENKVKESSIEYPIVYFNNFDLKYREKITKQKTPLGAEIAIKEGNTLELKEGMVYSLQNHIDVLPQGALPRVTYESSSPDICTIDANGNIKALKEGECIITITNKNF</sequence>
<dbReference type="EMBL" id="DACTCB010000001">
    <property type="protein sequence ID" value="HAT4306754.1"/>
    <property type="molecule type" value="Genomic_DNA"/>
</dbReference>
<dbReference type="AlphaFoldDB" id="A0A8H9UVQ4"/>
<dbReference type="InterPro" id="IPR008964">
    <property type="entry name" value="Invasin/intimin_cell_adhesion"/>
</dbReference>
<reference evidence="2" key="2">
    <citation type="submission" date="2020-07" db="EMBL/GenBank/DDBJ databases">
        <authorList>
            <consortium name="NCBI Pathogen Detection Project"/>
        </authorList>
    </citation>
    <scope>NUCLEOTIDE SEQUENCE</scope>
    <source>
        <strain evidence="2">C8</strain>
    </source>
</reference>
<reference evidence="2" key="1">
    <citation type="journal article" date="2018" name="Genome Biol.">
        <title>SKESA: strategic k-mer extension for scrupulous assemblies.</title>
        <authorList>
            <person name="Souvorov A."/>
            <person name="Agarwala R."/>
            <person name="Lipman D.J."/>
        </authorList>
    </citation>
    <scope>NUCLEOTIDE SEQUENCE</scope>
    <source>
        <strain evidence="2">C8</strain>
    </source>
</reference>
<gene>
    <name evidence="2" type="ORF">I9080_000510</name>
</gene>